<dbReference type="EMBL" id="WMIG01000013">
    <property type="protein sequence ID" value="MTH61109.1"/>
    <property type="molecule type" value="Genomic_DNA"/>
</dbReference>
<keyword evidence="3" id="KW-1185">Reference proteome</keyword>
<keyword evidence="1" id="KW-0812">Transmembrane</keyword>
<protein>
    <submittedName>
        <fullName evidence="2">Uncharacterized protein</fullName>
    </submittedName>
</protein>
<comment type="caution">
    <text evidence="2">The sequence shown here is derived from an EMBL/GenBank/DDBJ whole genome shotgun (WGS) entry which is preliminary data.</text>
</comment>
<dbReference type="AlphaFoldDB" id="A0A844HPQ2"/>
<organism evidence="2 3">
    <name type="scientific">Paracoccus litorisediminis</name>
    <dbReference type="NCBI Taxonomy" id="2006130"/>
    <lineage>
        <taxon>Bacteria</taxon>
        <taxon>Pseudomonadati</taxon>
        <taxon>Pseudomonadota</taxon>
        <taxon>Alphaproteobacteria</taxon>
        <taxon>Rhodobacterales</taxon>
        <taxon>Paracoccaceae</taxon>
        <taxon>Paracoccus</taxon>
    </lineage>
</organism>
<reference evidence="2 3" key="1">
    <citation type="submission" date="2019-11" db="EMBL/GenBank/DDBJ databases">
        <authorList>
            <person name="Dong K."/>
        </authorList>
    </citation>
    <scope>NUCLEOTIDE SEQUENCE [LARGE SCALE GENOMIC DNA]</scope>
    <source>
        <strain evidence="2 3">NBRC 112902</strain>
    </source>
</reference>
<keyword evidence="1" id="KW-1133">Transmembrane helix</keyword>
<proteinExistence type="predicted"/>
<dbReference type="RefSeq" id="WP_155041052.1">
    <property type="nucleotide sequence ID" value="NZ_WMIG01000013.1"/>
</dbReference>
<keyword evidence="1" id="KW-0472">Membrane</keyword>
<sequence length="57" mass="6078">MKSLTSAILGASVMLNILILQGARESELLSAGKVFPAFFLALSVIVLLVRAAGEYRK</sequence>
<evidence type="ECO:0000313" key="3">
    <source>
        <dbReference type="Proteomes" id="UP000449846"/>
    </source>
</evidence>
<gene>
    <name evidence="2" type="ORF">GL300_18020</name>
</gene>
<evidence type="ECO:0000313" key="2">
    <source>
        <dbReference type="EMBL" id="MTH61109.1"/>
    </source>
</evidence>
<name>A0A844HPQ2_9RHOB</name>
<evidence type="ECO:0000256" key="1">
    <source>
        <dbReference type="SAM" id="Phobius"/>
    </source>
</evidence>
<dbReference type="Proteomes" id="UP000449846">
    <property type="component" value="Unassembled WGS sequence"/>
</dbReference>
<feature type="transmembrane region" description="Helical" evidence="1">
    <location>
        <begin position="32"/>
        <end position="53"/>
    </location>
</feature>
<accession>A0A844HPQ2</accession>